<dbReference type="Pfam" id="PF13966">
    <property type="entry name" value="zf-RVT"/>
    <property type="match status" value="1"/>
</dbReference>
<comment type="caution">
    <text evidence="2">The sequence shown here is derived from an EMBL/GenBank/DDBJ whole genome shotgun (WGS) entry which is preliminary data.</text>
</comment>
<accession>A0A8T1P5N0</accession>
<evidence type="ECO:0000313" key="2">
    <source>
        <dbReference type="EMBL" id="KAG6636180.1"/>
    </source>
</evidence>
<protein>
    <recommendedName>
        <fullName evidence="1">Reverse transcriptase zinc-binding domain-containing protein</fullName>
    </recommendedName>
</protein>
<dbReference type="AlphaFoldDB" id="A0A8T1P5N0"/>
<evidence type="ECO:0000259" key="1">
    <source>
        <dbReference type="Pfam" id="PF13966"/>
    </source>
</evidence>
<sequence length="270" mass="30766">MLHVEAKVEELLSAKSGGWNVGLIKQVLNEEELLPKKKRGREASRSADEAWRKLWNLNIPGVTKIFVWKAITNCLPTKKNLLKRKVVKEALCPVCKREDESVCHTLWSCNRAGDVWACERSPVHKWPSSERDVFEFWSEWSSKLAQDQVEIMAMVLRRVWLRRNGWVFENRFKGPNEVFSQAVICLTEFQQAQSKQGSGQLNSAQCNRALHWKPLVGDVVKVNWDAALRINDSSCGIGVVIRDSCGELLVSLCCFRSNVLSPIVRPEHLA</sequence>
<reference evidence="2" key="1">
    <citation type="submission" date="2020-12" db="EMBL/GenBank/DDBJ databases">
        <title>WGS assembly of Carya illinoinensis cv. Pawnee.</title>
        <authorList>
            <person name="Platts A."/>
            <person name="Shu S."/>
            <person name="Wright S."/>
            <person name="Barry K."/>
            <person name="Edger P."/>
            <person name="Pires J.C."/>
            <person name="Schmutz J."/>
        </authorList>
    </citation>
    <scope>NUCLEOTIDE SEQUENCE</scope>
    <source>
        <tissue evidence="2">Leaf</tissue>
    </source>
</reference>
<dbReference type="Proteomes" id="UP000811609">
    <property type="component" value="Chromosome 11"/>
</dbReference>
<dbReference type="InterPro" id="IPR026960">
    <property type="entry name" value="RVT-Znf"/>
</dbReference>
<gene>
    <name evidence="2" type="ORF">CIPAW_11G093000</name>
</gene>
<organism evidence="2 3">
    <name type="scientific">Carya illinoinensis</name>
    <name type="common">Pecan</name>
    <dbReference type="NCBI Taxonomy" id="32201"/>
    <lineage>
        <taxon>Eukaryota</taxon>
        <taxon>Viridiplantae</taxon>
        <taxon>Streptophyta</taxon>
        <taxon>Embryophyta</taxon>
        <taxon>Tracheophyta</taxon>
        <taxon>Spermatophyta</taxon>
        <taxon>Magnoliopsida</taxon>
        <taxon>eudicotyledons</taxon>
        <taxon>Gunneridae</taxon>
        <taxon>Pentapetalae</taxon>
        <taxon>rosids</taxon>
        <taxon>fabids</taxon>
        <taxon>Fagales</taxon>
        <taxon>Juglandaceae</taxon>
        <taxon>Carya</taxon>
    </lineage>
</organism>
<evidence type="ECO:0000313" key="3">
    <source>
        <dbReference type="Proteomes" id="UP000811609"/>
    </source>
</evidence>
<feature type="domain" description="Reverse transcriptase zinc-binding" evidence="1">
    <location>
        <begin position="46"/>
        <end position="116"/>
    </location>
</feature>
<name>A0A8T1P5N0_CARIL</name>
<proteinExistence type="predicted"/>
<keyword evidence="3" id="KW-1185">Reference proteome</keyword>
<dbReference type="EMBL" id="CM031819">
    <property type="protein sequence ID" value="KAG6636180.1"/>
    <property type="molecule type" value="Genomic_DNA"/>
</dbReference>